<evidence type="ECO:0000256" key="1">
    <source>
        <dbReference type="ARBA" id="ARBA00022692"/>
    </source>
</evidence>
<gene>
    <name evidence="5" type="ORF">ADIMK_3777</name>
</gene>
<reference evidence="5 6" key="1">
    <citation type="submission" date="2014-04" db="EMBL/GenBank/DDBJ databases">
        <title>Marinobacterium kochiensis sp. nov., isolated from sediment sample collected from Kochi backwaters in Kerala, India.</title>
        <authorList>
            <person name="Singh A."/>
            <person name="Pinnaka A.K."/>
        </authorList>
    </citation>
    <scope>NUCLEOTIDE SEQUENCE [LARGE SCALE GENOMIC DNA]</scope>
    <source>
        <strain evidence="5 6">AK27</strain>
    </source>
</reference>
<dbReference type="Gene3D" id="1.20.1250.20">
    <property type="entry name" value="MFS general substrate transporter like domains"/>
    <property type="match status" value="2"/>
</dbReference>
<dbReference type="InterPro" id="IPR011701">
    <property type="entry name" value="MFS"/>
</dbReference>
<comment type="caution">
    <text evidence="5">The sequence shown here is derived from an EMBL/GenBank/DDBJ whole genome shotgun (WGS) entry which is preliminary data.</text>
</comment>
<feature type="transmembrane region" description="Helical" evidence="4">
    <location>
        <begin position="172"/>
        <end position="192"/>
    </location>
</feature>
<feature type="transmembrane region" description="Helical" evidence="4">
    <location>
        <begin position="288"/>
        <end position="308"/>
    </location>
</feature>
<feature type="transmembrane region" description="Helical" evidence="4">
    <location>
        <begin position="107"/>
        <end position="127"/>
    </location>
</feature>
<keyword evidence="2 4" id="KW-1133">Transmembrane helix</keyword>
<dbReference type="GO" id="GO:0022857">
    <property type="term" value="F:transmembrane transporter activity"/>
    <property type="evidence" value="ECO:0007669"/>
    <property type="project" value="InterPro"/>
</dbReference>
<feature type="transmembrane region" description="Helical" evidence="4">
    <location>
        <begin position="385"/>
        <end position="406"/>
    </location>
</feature>
<sequence>MKKRESVTHNLYQKLINEEDARACKAIDESACREVPGNFILTLISQFLTQLGDAVSNPKIVLPWIMESIAAPLYLLGFLVPIRESGSMLPQLVIASYVRRMPIRKSVWVLGSILQALAIGAIGVVAWQLEGAVAGWSIIALLCLFSLARGLCSVASKDVIGKTIPKAQRGRLTGWSSSAAGLITLSLGALLLLNDGDSFSPEHFGVLLAGAGMLWLVAAVIYSRVTEFPGETDGGANGFMEAIKRLDILRTDRPFRRFVTTRALLLCSALTAPYYVVLAQNKLGSATYLLGLFILASGAAGLLSGPFWGRFADSSSRQVLIVSAGLTSMLGFIVCTLDWLAPVWLSVGWVLPLFYFALSVAHQGVRIGRKTYVIDLAEGNKRTDYVAVSNTVIGLVLLLMGLTGALSGILDITGIILLLSCLCLVGTLLALTLPETD</sequence>
<dbReference type="eggNOG" id="COG2814">
    <property type="taxonomic scope" value="Bacteria"/>
</dbReference>
<keyword evidence="6" id="KW-1185">Reference proteome</keyword>
<feature type="transmembrane region" description="Helical" evidence="4">
    <location>
        <begin position="347"/>
        <end position="365"/>
    </location>
</feature>
<dbReference type="RefSeq" id="WP_036191308.1">
    <property type="nucleotide sequence ID" value="NZ_JMQN01000057.1"/>
</dbReference>
<feature type="transmembrane region" description="Helical" evidence="4">
    <location>
        <begin position="204"/>
        <end position="222"/>
    </location>
</feature>
<evidence type="ECO:0000313" key="6">
    <source>
        <dbReference type="Proteomes" id="UP000028252"/>
    </source>
</evidence>
<dbReference type="Proteomes" id="UP000028252">
    <property type="component" value="Unassembled WGS sequence"/>
</dbReference>
<evidence type="ECO:0000256" key="2">
    <source>
        <dbReference type="ARBA" id="ARBA00022989"/>
    </source>
</evidence>
<feature type="transmembrane region" description="Helical" evidence="4">
    <location>
        <begin position="320"/>
        <end position="341"/>
    </location>
</feature>
<dbReference type="STRING" id="1232683.ADIMK_3777"/>
<dbReference type="PANTHER" id="PTHR23526">
    <property type="entry name" value="INTEGRAL MEMBRANE TRANSPORT PROTEIN-RELATED"/>
    <property type="match status" value="1"/>
</dbReference>
<protein>
    <submittedName>
        <fullName evidence="5">Permease of the major facilitator superfamily</fullName>
    </submittedName>
</protein>
<dbReference type="Pfam" id="PF07690">
    <property type="entry name" value="MFS_1"/>
    <property type="match status" value="1"/>
</dbReference>
<dbReference type="OrthoDB" id="1117124at2"/>
<name>A0A081FUB1_9GAMM</name>
<dbReference type="InterPro" id="IPR036259">
    <property type="entry name" value="MFS_trans_sf"/>
</dbReference>
<feature type="transmembrane region" description="Helical" evidence="4">
    <location>
        <begin position="133"/>
        <end position="152"/>
    </location>
</feature>
<feature type="transmembrane region" description="Helical" evidence="4">
    <location>
        <begin position="412"/>
        <end position="433"/>
    </location>
</feature>
<dbReference type="CDD" id="cd06174">
    <property type="entry name" value="MFS"/>
    <property type="match status" value="1"/>
</dbReference>
<dbReference type="PANTHER" id="PTHR23526:SF2">
    <property type="entry name" value="MAJOR FACILITATOR SUPERFAMILY (MFS) PROFILE DOMAIN-CONTAINING PROTEIN"/>
    <property type="match status" value="1"/>
</dbReference>
<dbReference type="AlphaFoldDB" id="A0A081FUB1"/>
<keyword evidence="1 4" id="KW-0812">Transmembrane</keyword>
<keyword evidence="3 4" id="KW-0472">Membrane</keyword>
<evidence type="ECO:0000313" key="5">
    <source>
        <dbReference type="EMBL" id="KEA62116.1"/>
    </source>
</evidence>
<evidence type="ECO:0000256" key="3">
    <source>
        <dbReference type="ARBA" id="ARBA00023136"/>
    </source>
</evidence>
<dbReference type="PATRIC" id="fig|1232683.4.peg.3718"/>
<proteinExistence type="predicted"/>
<feature type="transmembrane region" description="Helical" evidence="4">
    <location>
        <begin position="259"/>
        <end position="276"/>
    </location>
</feature>
<organism evidence="5 6">
    <name type="scientific">Marinobacterium lacunae</name>
    <dbReference type="NCBI Taxonomy" id="1232683"/>
    <lineage>
        <taxon>Bacteria</taxon>
        <taxon>Pseudomonadati</taxon>
        <taxon>Pseudomonadota</taxon>
        <taxon>Gammaproteobacteria</taxon>
        <taxon>Oceanospirillales</taxon>
        <taxon>Oceanospirillaceae</taxon>
        <taxon>Marinobacterium</taxon>
    </lineage>
</organism>
<accession>A0A081FUB1</accession>
<evidence type="ECO:0000256" key="4">
    <source>
        <dbReference type="SAM" id="Phobius"/>
    </source>
</evidence>
<dbReference type="SUPFAM" id="SSF103473">
    <property type="entry name" value="MFS general substrate transporter"/>
    <property type="match status" value="1"/>
</dbReference>
<dbReference type="EMBL" id="JMQN01000057">
    <property type="protein sequence ID" value="KEA62116.1"/>
    <property type="molecule type" value="Genomic_DNA"/>
</dbReference>
<dbReference type="InterPro" id="IPR052528">
    <property type="entry name" value="Sugar_transport-like"/>
</dbReference>